<proteinExistence type="predicted"/>
<dbReference type="RefSeq" id="WP_090762559.1">
    <property type="nucleotide sequence ID" value="NZ_FNFB01000005.1"/>
</dbReference>
<dbReference type="InterPro" id="IPR034660">
    <property type="entry name" value="DinB/YfiT-like"/>
</dbReference>
<dbReference type="OrthoDB" id="154293at2"/>
<organism evidence="2 3">
    <name type="scientific">Nonomuraea maritima</name>
    <dbReference type="NCBI Taxonomy" id="683260"/>
    <lineage>
        <taxon>Bacteria</taxon>
        <taxon>Bacillati</taxon>
        <taxon>Actinomycetota</taxon>
        <taxon>Actinomycetes</taxon>
        <taxon>Streptosporangiales</taxon>
        <taxon>Streptosporangiaceae</taxon>
        <taxon>Nonomuraea</taxon>
    </lineage>
</organism>
<dbReference type="AlphaFoldDB" id="A0A1G8Z7H4"/>
<evidence type="ECO:0000259" key="1">
    <source>
        <dbReference type="Pfam" id="PF11716"/>
    </source>
</evidence>
<dbReference type="SUPFAM" id="SSF109854">
    <property type="entry name" value="DinB/YfiT-like putative metalloenzymes"/>
    <property type="match status" value="1"/>
</dbReference>
<evidence type="ECO:0000313" key="3">
    <source>
        <dbReference type="Proteomes" id="UP000198683"/>
    </source>
</evidence>
<sequence length="234" mass="25931">MAEDLLKDLNPFDIFDAEAARLDRFFSGLDDAGWPRPSRCAGWSVQDVLAHLAGEEEYNHACLDGEVEELTSRLTVEGVSGYNDFNEWSVRLRRELPVENVLAEWRTKNGETRRRMRALGRDALIDTMAGPYPVGLQTFHYDSEYATHADDVGAPVSDEEAEGRTLWRVAVGRFVLDEQGADVQVEQTAEQIWVCAEGVTATLSYPQFVNATVGRLPAGDGADPRIVAALRCLA</sequence>
<dbReference type="EMBL" id="FNFB01000005">
    <property type="protein sequence ID" value="SDK10947.1"/>
    <property type="molecule type" value="Genomic_DNA"/>
</dbReference>
<keyword evidence="3" id="KW-1185">Reference proteome</keyword>
<dbReference type="NCBIfam" id="TIGR03083">
    <property type="entry name" value="maleylpyruvate isomerase family mycothiol-dependent enzyme"/>
    <property type="match status" value="1"/>
</dbReference>
<dbReference type="Proteomes" id="UP000198683">
    <property type="component" value="Unassembled WGS sequence"/>
</dbReference>
<dbReference type="GO" id="GO:0046872">
    <property type="term" value="F:metal ion binding"/>
    <property type="evidence" value="ECO:0007669"/>
    <property type="project" value="InterPro"/>
</dbReference>
<name>A0A1G8Z7H4_9ACTN</name>
<dbReference type="Pfam" id="PF11716">
    <property type="entry name" value="MDMPI_N"/>
    <property type="match status" value="1"/>
</dbReference>
<dbReference type="Gene3D" id="1.20.120.450">
    <property type="entry name" value="dinb family like domain"/>
    <property type="match status" value="1"/>
</dbReference>
<dbReference type="InterPro" id="IPR024344">
    <property type="entry name" value="MDMPI_metal-binding"/>
</dbReference>
<accession>A0A1G8Z7H4</accession>
<reference evidence="2 3" key="1">
    <citation type="submission" date="2016-10" db="EMBL/GenBank/DDBJ databases">
        <authorList>
            <person name="de Groot N.N."/>
        </authorList>
    </citation>
    <scope>NUCLEOTIDE SEQUENCE [LARGE SCALE GENOMIC DNA]</scope>
    <source>
        <strain evidence="2 3">CGMCC 4.5681</strain>
    </source>
</reference>
<feature type="domain" description="Mycothiol-dependent maleylpyruvate isomerase metal-binding" evidence="1">
    <location>
        <begin position="16"/>
        <end position="152"/>
    </location>
</feature>
<dbReference type="InterPro" id="IPR017517">
    <property type="entry name" value="Maleyloyr_isom"/>
</dbReference>
<protein>
    <submittedName>
        <fullName evidence="2">TIGR03083 family protein</fullName>
    </submittedName>
</protein>
<evidence type="ECO:0000313" key="2">
    <source>
        <dbReference type="EMBL" id="SDK10947.1"/>
    </source>
</evidence>
<gene>
    <name evidence="2" type="ORF">SAMN05421874_105153</name>
</gene>
<dbReference type="STRING" id="683260.SAMN05421874_105153"/>